<evidence type="ECO:0000256" key="1">
    <source>
        <dbReference type="ARBA" id="ARBA00022679"/>
    </source>
</evidence>
<dbReference type="RefSeq" id="WP_272004168.1">
    <property type="nucleotide sequence ID" value="NZ_JAQNDN010000019.1"/>
</dbReference>
<dbReference type="PROSITE" id="PS50011">
    <property type="entry name" value="PROTEIN_KINASE_DOM"/>
    <property type="match status" value="2"/>
</dbReference>
<evidence type="ECO:0000256" key="6">
    <source>
        <dbReference type="SAM" id="Phobius"/>
    </source>
</evidence>
<protein>
    <submittedName>
        <fullName evidence="8">Serine/threonine-protein kinase</fullName>
    </submittedName>
</protein>
<gene>
    <name evidence="8" type="ORF">POL58_32125</name>
</gene>
<evidence type="ECO:0000313" key="8">
    <source>
        <dbReference type="EMBL" id="MDC0672441.1"/>
    </source>
</evidence>
<feature type="region of interest" description="Disordered" evidence="5">
    <location>
        <begin position="591"/>
        <end position="624"/>
    </location>
</feature>
<evidence type="ECO:0000313" key="9">
    <source>
        <dbReference type="Proteomes" id="UP001217838"/>
    </source>
</evidence>
<dbReference type="Pfam" id="PF00069">
    <property type="entry name" value="Pkinase"/>
    <property type="match status" value="2"/>
</dbReference>
<evidence type="ECO:0000259" key="7">
    <source>
        <dbReference type="PROSITE" id="PS50011"/>
    </source>
</evidence>
<dbReference type="Gene3D" id="1.10.510.10">
    <property type="entry name" value="Transferase(Phosphotransferase) domain 1"/>
    <property type="match status" value="2"/>
</dbReference>
<dbReference type="SUPFAM" id="SSF56112">
    <property type="entry name" value="Protein kinase-like (PK-like)"/>
    <property type="match status" value="2"/>
</dbReference>
<keyword evidence="2" id="KW-0547">Nucleotide-binding</keyword>
<feature type="region of interest" description="Disordered" evidence="5">
    <location>
        <begin position="666"/>
        <end position="703"/>
    </location>
</feature>
<keyword evidence="9" id="KW-1185">Reference proteome</keyword>
<comment type="caution">
    <text evidence="8">The sequence shown here is derived from an EMBL/GenBank/DDBJ whole genome shotgun (WGS) entry which is preliminary data.</text>
</comment>
<dbReference type="EMBL" id="JAQNDN010000019">
    <property type="protein sequence ID" value="MDC0672441.1"/>
    <property type="molecule type" value="Genomic_DNA"/>
</dbReference>
<accession>A0ABT5BHJ0</accession>
<dbReference type="InterPro" id="IPR011009">
    <property type="entry name" value="Kinase-like_dom_sf"/>
</dbReference>
<keyword evidence="6" id="KW-0812">Transmembrane</keyword>
<evidence type="ECO:0000256" key="3">
    <source>
        <dbReference type="ARBA" id="ARBA00022777"/>
    </source>
</evidence>
<feature type="domain" description="Protein kinase" evidence="7">
    <location>
        <begin position="321"/>
        <end position="591"/>
    </location>
</feature>
<sequence length="784" mass="84608">MKGPAPPRPNVRGWTLFAIAGEDDATPTGDAPASTRASAERRVVGGRFELGELLGSGGTSCVWACTNLNAAIKILMIADEDARRRFVDEGRILTHLRHPHLVQVLAVGETDAGAPFMVLERLPGQNLDERLLREGPLPWLEVVEMSGQVAAALEALHQVGVIHRDVKPSNIVVVGSATSRPFVKLIDLGVAKVDDWQRVQSSGEPPVRRQTDVGKVVGTDGFVPPEAALERANPKFDVFALGATIYLLCTGELPKHVDYRPMREVRPACDVPPELEALVSDALAPLPEERIATAAEFQRRLERVRVAHVEDDSPFLFEGCYELIESLGAGAKAEVHRAYHRDATRYVALKILSERSCKDAEERIRFAREARALQAVRHPALPELFDCRTAMTRKRPYIAMSLMRGKSARSLYMGGALKPEQVIAVGRQLAGALAELHAHGIVHRDVHGSNVLIDLEGEPTAALIDCGMVEFEARFYATVEQRYPTPPEARVKLGTGGLERLDWTAPEARAGKGWTTKSDVYSLGLLLYQLVTGRRPVRDERGEWVSPRKHVPSCPLALATALLNTLEDEPAARVDMRGLIEKLGAAADELAEETCEDGDEDEVGEASPPASGAATARGGEALSPPSAAASAAVSRSGWPVALVGALGVLLGGLVVWLVLRESPAPQRPEPLGGVKVEPTEASPPRLPTAHPVTEIPAPEPSPTPPPLPMMPEALGKAAADLRRCSELAGGLLLVEFETAAGRSEFVRVLTHSSDDKIRGCVDAAVHPIRFLPTDAQTFTEEYMP</sequence>
<keyword evidence="4" id="KW-0067">ATP-binding</keyword>
<dbReference type="PANTHER" id="PTHR43289">
    <property type="entry name" value="MITOGEN-ACTIVATED PROTEIN KINASE KINASE KINASE 20-RELATED"/>
    <property type="match status" value="1"/>
</dbReference>
<keyword evidence="3 8" id="KW-0418">Kinase</keyword>
<name>A0ABT5BHJ0_9BACT</name>
<feature type="domain" description="Protein kinase" evidence="7">
    <location>
        <begin position="48"/>
        <end position="316"/>
    </location>
</feature>
<dbReference type="PROSITE" id="PS00108">
    <property type="entry name" value="PROTEIN_KINASE_ST"/>
    <property type="match status" value="1"/>
</dbReference>
<dbReference type="InterPro" id="IPR000719">
    <property type="entry name" value="Prot_kinase_dom"/>
</dbReference>
<evidence type="ECO:0000256" key="4">
    <source>
        <dbReference type="ARBA" id="ARBA00022840"/>
    </source>
</evidence>
<dbReference type="Proteomes" id="UP001217838">
    <property type="component" value="Unassembled WGS sequence"/>
</dbReference>
<evidence type="ECO:0000256" key="2">
    <source>
        <dbReference type="ARBA" id="ARBA00022741"/>
    </source>
</evidence>
<dbReference type="Gene3D" id="3.30.200.20">
    <property type="entry name" value="Phosphorylase Kinase, domain 1"/>
    <property type="match status" value="2"/>
</dbReference>
<dbReference type="PANTHER" id="PTHR43289:SF6">
    <property type="entry name" value="SERINE_THREONINE-PROTEIN KINASE NEKL-3"/>
    <property type="match status" value="1"/>
</dbReference>
<dbReference type="GO" id="GO:0016301">
    <property type="term" value="F:kinase activity"/>
    <property type="evidence" value="ECO:0007669"/>
    <property type="project" value="UniProtKB-KW"/>
</dbReference>
<keyword evidence="1" id="KW-0808">Transferase</keyword>
<feature type="compositionally biased region" description="Acidic residues" evidence="5">
    <location>
        <begin position="591"/>
        <end position="604"/>
    </location>
</feature>
<proteinExistence type="predicted"/>
<keyword evidence="6" id="KW-0472">Membrane</keyword>
<dbReference type="SMART" id="SM00220">
    <property type="entry name" value="S_TKc"/>
    <property type="match status" value="2"/>
</dbReference>
<feature type="transmembrane region" description="Helical" evidence="6">
    <location>
        <begin position="638"/>
        <end position="659"/>
    </location>
</feature>
<dbReference type="InterPro" id="IPR008271">
    <property type="entry name" value="Ser/Thr_kinase_AS"/>
</dbReference>
<dbReference type="CDD" id="cd14014">
    <property type="entry name" value="STKc_PknB_like"/>
    <property type="match status" value="2"/>
</dbReference>
<reference evidence="8 9" key="1">
    <citation type="submission" date="2022-11" db="EMBL/GenBank/DDBJ databases">
        <title>Minimal conservation of predation-associated metabolite biosynthetic gene clusters underscores biosynthetic potential of Myxococcota including descriptions for ten novel species: Archangium lansinium sp. nov., Myxococcus landrumus sp. nov., Nannocystis bai.</title>
        <authorList>
            <person name="Ahearne A."/>
            <person name="Stevens C."/>
            <person name="Dowd S."/>
        </authorList>
    </citation>
    <scope>NUCLEOTIDE SEQUENCE [LARGE SCALE GENOMIC DNA]</scope>
    <source>
        <strain evidence="8 9">NCELM</strain>
    </source>
</reference>
<organism evidence="8 9">
    <name type="scientific">Nannocystis radixulma</name>
    <dbReference type="NCBI Taxonomy" id="2995305"/>
    <lineage>
        <taxon>Bacteria</taxon>
        <taxon>Pseudomonadati</taxon>
        <taxon>Myxococcota</taxon>
        <taxon>Polyangia</taxon>
        <taxon>Nannocystales</taxon>
        <taxon>Nannocystaceae</taxon>
        <taxon>Nannocystis</taxon>
    </lineage>
</organism>
<evidence type="ECO:0000256" key="5">
    <source>
        <dbReference type="SAM" id="MobiDB-lite"/>
    </source>
</evidence>
<keyword evidence="6" id="KW-1133">Transmembrane helix</keyword>